<evidence type="ECO:0000313" key="3">
    <source>
        <dbReference type="Proteomes" id="UP000759537"/>
    </source>
</evidence>
<evidence type="ECO:0000256" key="1">
    <source>
        <dbReference type="SAM" id="MobiDB-lite"/>
    </source>
</evidence>
<evidence type="ECO:0000313" key="2">
    <source>
        <dbReference type="EMBL" id="KAF8471343.1"/>
    </source>
</evidence>
<dbReference type="AlphaFoldDB" id="A0A9P5JXW7"/>
<gene>
    <name evidence="2" type="ORF">DFH94DRAFT_769037</name>
</gene>
<comment type="caution">
    <text evidence="2">The sequence shown here is derived from an EMBL/GenBank/DDBJ whole genome shotgun (WGS) entry which is preliminary data.</text>
</comment>
<protein>
    <recommendedName>
        <fullName evidence="4">Virilizer N-terminal domain-containing protein</fullName>
    </recommendedName>
</protein>
<dbReference type="OrthoDB" id="2011702at2759"/>
<feature type="compositionally biased region" description="Low complexity" evidence="1">
    <location>
        <begin position="1072"/>
        <end position="1087"/>
    </location>
</feature>
<dbReference type="GO" id="GO:0036396">
    <property type="term" value="C:RNA N6-methyladenosine methyltransferase complex"/>
    <property type="evidence" value="ECO:0007669"/>
    <property type="project" value="TreeGrafter"/>
</dbReference>
<proteinExistence type="predicted"/>
<reference evidence="2" key="2">
    <citation type="journal article" date="2020" name="Nat. Commun.">
        <title>Large-scale genome sequencing of mycorrhizal fungi provides insights into the early evolution of symbiotic traits.</title>
        <authorList>
            <person name="Miyauchi S."/>
            <person name="Kiss E."/>
            <person name="Kuo A."/>
            <person name="Drula E."/>
            <person name="Kohler A."/>
            <person name="Sanchez-Garcia M."/>
            <person name="Morin E."/>
            <person name="Andreopoulos B."/>
            <person name="Barry K.W."/>
            <person name="Bonito G."/>
            <person name="Buee M."/>
            <person name="Carver A."/>
            <person name="Chen C."/>
            <person name="Cichocki N."/>
            <person name="Clum A."/>
            <person name="Culley D."/>
            <person name="Crous P.W."/>
            <person name="Fauchery L."/>
            <person name="Girlanda M."/>
            <person name="Hayes R.D."/>
            <person name="Keri Z."/>
            <person name="LaButti K."/>
            <person name="Lipzen A."/>
            <person name="Lombard V."/>
            <person name="Magnuson J."/>
            <person name="Maillard F."/>
            <person name="Murat C."/>
            <person name="Nolan M."/>
            <person name="Ohm R.A."/>
            <person name="Pangilinan J."/>
            <person name="Pereira M.F."/>
            <person name="Perotto S."/>
            <person name="Peter M."/>
            <person name="Pfister S."/>
            <person name="Riley R."/>
            <person name="Sitrit Y."/>
            <person name="Stielow J.B."/>
            <person name="Szollosi G."/>
            <person name="Zifcakova L."/>
            <person name="Stursova M."/>
            <person name="Spatafora J.W."/>
            <person name="Tedersoo L."/>
            <person name="Vaario L.M."/>
            <person name="Yamada A."/>
            <person name="Yan M."/>
            <person name="Wang P."/>
            <person name="Xu J."/>
            <person name="Bruns T."/>
            <person name="Baldrian P."/>
            <person name="Vilgalys R."/>
            <person name="Dunand C."/>
            <person name="Henrissat B."/>
            <person name="Grigoriev I.V."/>
            <person name="Hibbett D."/>
            <person name="Nagy L.G."/>
            <person name="Martin F.M."/>
        </authorList>
    </citation>
    <scope>NUCLEOTIDE SEQUENCE</scope>
    <source>
        <strain evidence="2">Prilba</strain>
    </source>
</reference>
<accession>A0A9P5JXW7</accession>
<dbReference type="GO" id="GO:0003723">
    <property type="term" value="F:RNA binding"/>
    <property type="evidence" value="ECO:0007669"/>
    <property type="project" value="TreeGrafter"/>
</dbReference>
<name>A0A9P5JXW7_9AGAM</name>
<reference evidence="2" key="1">
    <citation type="submission" date="2019-10" db="EMBL/GenBank/DDBJ databases">
        <authorList>
            <consortium name="DOE Joint Genome Institute"/>
            <person name="Kuo A."/>
            <person name="Miyauchi S."/>
            <person name="Kiss E."/>
            <person name="Drula E."/>
            <person name="Kohler A."/>
            <person name="Sanchez-Garcia M."/>
            <person name="Andreopoulos B."/>
            <person name="Barry K.W."/>
            <person name="Bonito G."/>
            <person name="Buee M."/>
            <person name="Carver A."/>
            <person name="Chen C."/>
            <person name="Cichocki N."/>
            <person name="Clum A."/>
            <person name="Culley D."/>
            <person name="Crous P.W."/>
            <person name="Fauchery L."/>
            <person name="Girlanda M."/>
            <person name="Hayes R."/>
            <person name="Keri Z."/>
            <person name="LaButti K."/>
            <person name="Lipzen A."/>
            <person name="Lombard V."/>
            <person name="Magnuson J."/>
            <person name="Maillard F."/>
            <person name="Morin E."/>
            <person name="Murat C."/>
            <person name="Nolan M."/>
            <person name="Ohm R."/>
            <person name="Pangilinan J."/>
            <person name="Pereira M."/>
            <person name="Perotto S."/>
            <person name="Peter M."/>
            <person name="Riley R."/>
            <person name="Sitrit Y."/>
            <person name="Stielow B."/>
            <person name="Szollosi G."/>
            <person name="Zifcakova L."/>
            <person name="Stursova M."/>
            <person name="Spatafora J.W."/>
            <person name="Tedersoo L."/>
            <person name="Vaario L.-M."/>
            <person name="Yamada A."/>
            <person name="Yan M."/>
            <person name="Wang P."/>
            <person name="Xu J."/>
            <person name="Bruns T."/>
            <person name="Baldrian P."/>
            <person name="Vilgalys R."/>
            <person name="Henrissat B."/>
            <person name="Grigoriev I.V."/>
            <person name="Hibbett D."/>
            <person name="Nagy L.G."/>
            <person name="Martin F.M."/>
        </authorList>
    </citation>
    <scope>NUCLEOTIDE SEQUENCE</scope>
    <source>
        <strain evidence="2">Prilba</strain>
    </source>
</reference>
<dbReference type="PANTHER" id="PTHR23185:SF0">
    <property type="entry name" value="PROTEIN VIRILIZER HOMOLOG"/>
    <property type="match status" value="1"/>
</dbReference>
<dbReference type="Proteomes" id="UP000759537">
    <property type="component" value="Unassembled WGS sequence"/>
</dbReference>
<keyword evidence="3" id="KW-1185">Reference proteome</keyword>
<dbReference type="EMBL" id="WHVB01000023">
    <property type="protein sequence ID" value="KAF8471343.1"/>
    <property type="molecule type" value="Genomic_DNA"/>
</dbReference>
<dbReference type="PANTHER" id="PTHR23185">
    <property type="entry name" value="PROTEIN VIRILIZER HOMOLOG"/>
    <property type="match status" value="1"/>
</dbReference>
<sequence length="1196" mass="128716">MLLHWCTLHPAGPSNLAALRFSSPVRVRSLRIFPKDALPFAEQPEIVSETEPEVFTLDVFFNAHPICSNSKQKPKAPNALVPTSLAYPGGSVEFLVDMGSECATRLMIVKGNFTKLSMAIYGDVASELPSPPSTYVPGVLLPFTPTPLSPILDPANSGDPTTLTRNLLSLIPDAPPLPLVIRLMFCLKPANDDWDLPEFPYIHPDFGDYPIDFDLDYAYQLTSQPVADDVPLEVLQGFADRVADTIGPKSDTQSYLVAGILSRVACQHSELPRLLVDRINVHAIFDSSTMDEDTLDHLLVAAANPDIAKGFTAANLPKELEAVASRPGVDPYVKRAAQRVIDRLRGWDVLSAAIQAPHLSFVPAREVLRDLGGDEPSFGVALHAFITHPDLAVTIAEAEGLVELRAWVGVACVLAAYAWADSVPNELCRSRAFGIMRVWQNIPHYRETLNHLLLLRQMIFRLECMMDDDTPTRSGLHAEHILYDLTRDPRAFLSPHLIKCLLQLQPGFSVINDDERAALRALALLADDGLPAVLEELVQVPTPVSAEALRTLRVATVLLGHELETGDPGAGEWAALNALWTQQSHGLPLHLLAALDALAADAHARFSLIPPLPPSSHAPLSCLLAGANELLQVLTRLIPSHPLPTRAVNGLINAAADLFASANAADTLNSVESARVAQDLRGSCIDIVRALDPELVLRALLRRGADINGASATAQDPVRQAHYALSLVDLVLPQEPDAPSRDKVRLALPRILPELAAFFRALDVDGRAHLVRRLAELDGGVLGIAEWLVLDELRALCTALRVLAAAEETPPDLWTVKAHQVVVALRLLHDLMRGTTPEAQRIVAFVWSEAEPAGLLVTALNLLLANRAASQEQVELAQVLVQSCRGGGNGFGAAGPDRSLCFALALIFLRAVQHVSLTSSPVSYALEAFRQVPIKVIEPDRLSTEMGDALLVLASLTSPSSSSSSSSPSPDNLGTEAPVILSLLEWLVEQSHAGLPQLATLRGISTDTFAQLCDALARALPPARRTALENVRLHLHTVHEEDAALRSLHTLPLPMADVRIALEELLQRKLAGSPTTANNAASATAGTAGEGEGGKQAPHRAMTPPHARGVLSMVTVSPPTALLRSPAVTGLTKTYTANDFRALRQTPSARQNTSRLPSTHVDEFQSTMTSPVMVPMPIPVLPSNPYGMGLGPPFGS</sequence>
<evidence type="ECO:0008006" key="4">
    <source>
        <dbReference type="Google" id="ProtNLM"/>
    </source>
</evidence>
<dbReference type="InterPro" id="IPR026736">
    <property type="entry name" value="Virilizer"/>
</dbReference>
<organism evidence="2 3">
    <name type="scientific">Russula ochroleuca</name>
    <dbReference type="NCBI Taxonomy" id="152965"/>
    <lineage>
        <taxon>Eukaryota</taxon>
        <taxon>Fungi</taxon>
        <taxon>Dikarya</taxon>
        <taxon>Basidiomycota</taxon>
        <taxon>Agaricomycotina</taxon>
        <taxon>Agaricomycetes</taxon>
        <taxon>Russulales</taxon>
        <taxon>Russulaceae</taxon>
        <taxon>Russula</taxon>
    </lineage>
</organism>
<feature type="region of interest" description="Disordered" evidence="1">
    <location>
        <begin position="1072"/>
        <end position="1100"/>
    </location>
</feature>